<comment type="caution">
    <text evidence="12">The sequence shown here is derived from an EMBL/GenBank/DDBJ whole genome shotgun (WGS) entry which is preliminary data.</text>
</comment>
<evidence type="ECO:0000256" key="6">
    <source>
        <dbReference type="ARBA" id="ARBA00022840"/>
    </source>
</evidence>
<keyword evidence="3" id="KW-1003">Cell membrane</keyword>
<dbReference type="PANTHER" id="PTHR43394:SF1">
    <property type="entry name" value="ATP-BINDING CASSETTE SUB-FAMILY B MEMBER 10, MITOCHONDRIAL"/>
    <property type="match status" value="1"/>
</dbReference>
<feature type="transmembrane region" description="Helical" evidence="9">
    <location>
        <begin position="169"/>
        <end position="186"/>
    </location>
</feature>
<sequence length="590" mass="61541">MAVLPADPSSRALIGRLLRGYLARHRRGIGLAVLCTVALAGLTALYPIVIQQGFDRFTAGDPALAWLLPLVIIGVTVAKAIAQYGQAVAVQAVVLRVIEALQGDLFRALTRADLAAVVRDAPARHASRFTVDAAAIREALTRSINGAADILTVVGLIASMVWLDWQMSLIAAAMYPVAVVPILNLGRRIRRASGGMQERMGETAAQLTESFAAARVVRAYRLEAQEETRAETTFARLRESLMAIARTRASLDPMLEALGGVAVAAVLAFVGWRVSTGHGTVGEFTGFVAALLIASRPVRALGSLNAALQEGLAGLARVFAVVDAPRQIADAPGVAPLPAGRGRVEFDSVGFRYEGTPDKALSGLSFTAEPGETVALVGPSGAGKSTALALVPRLYDATAGAVRLDGADLRAVTLASLRDAIAYVGQDAVIFDDTAFANIACGRPGATEAAVEAAARAAAAHDFIAALPDGYRTVLGPGGGRLSGGQKQRVSLARALLRDPRVLLLDEATSALDAENEALVQAALGRLRQGRTTLVIAHRLATVREADRIVVMQDGRAVEQGTHAALMAADGLYARLVRTQAFGGTDTVAA</sequence>
<dbReference type="GO" id="GO:0016887">
    <property type="term" value="F:ATP hydrolysis activity"/>
    <property type="evidence" value="ECO:0007669"/>
    <property type="project" value="InterPro"/>
</dbReference>
<dbReference type="FunFam" id="3.40.50.300:FF:000221">
    <property type="entry name" value="Multidrug ABC transporter ATP-binding protein"/>
    <property type="match status" value="1"/>
</dbReference>
<evidence type="ECO:0000259" key="10">
    <source>
        <dbReference type="PROSITE" id="PS50893"/>
    </source>
</evidence>
<organism evidence="12 13">
    <name type="scientific">Roseicella aquatilis</name>
    <dbReference type="NCBI Taxonomy" id="2527868"/>
    <lineage>
        <taxon>Bacteria</taxon>
        <taxon>Pseudomonadati</taxon>
        <taxon>Pseudomonadota</taxon>
        <taxon>Alphaproteobacteria</taxon>
        <taxon>Acetobacterales</taxon>
        <taxon>Roseomonadaceae</taxon>
        <taxon>Roseicella</taxon>
    </lineage>
</organism>
<keyword evidence="2" id="KW-0813">Transport</keyword>
<dbReference type="InterPro" id="IPR017871">
    <property type="entry name" value="ABC_transporter-like_CS"/>
</dbReference>
<name>A0A4V2WLU2_9PROT</name>
<dbReference type="InterPro" id="IPR003593">
    <property type="entry name" value="AAA+_ATPase"/>
</dbReference>
<dbReference type="InterPro" id="IPR039421">
    <property type="entry name" value="Type_1_exporter"/>
</dbReference>
<gene>
    <name evidence="12" type="ORF">EXY23_07475</name>
</gene>
<protein>
    <submittedName>
        <fullName evidence="12">ABC transporter ATP-binding protein</fullName>
    </submittedName>
</protein>
<dbReference type="PANTHER" id="PTHR43394">
    <property type="entry name" value="ATP-DEPENDENT PERMEASE MDL1, MITOCHONDRIAL"/>
    <property type="match status" value="1"/>
</dbReference>
<dbReference type="SMART" id="SM00382">
    <property type="entry name" value="AAA"/>
    <property type="match status" value="1"/>
</dbReference>
<keyword evidence="8 9" id="KW-0472">Membrane</keyword>
<feature type="transmembrane region" description="Helical" evidence="9">
    <location>
        <begin position="254"/>
        <end position="272"/>
    </location>
</feature>
<evidence type="ECO:0000256" key="2">
    <source>
        <dbReference type="ARBA" id="ARBA00022448"/>
    </source>
</evidence>
<dbReference type="CDD" id="cd18552">
    <property type="entry name" value="ABC_6TM_MsbA_like"/>
    <property type="match status" value="1"/>
</dbReference>
<evidence type="ECO:0000313" key="13">
    <source>
        <dbReference type="Proteomes" id="UP000295023"/>
    </source>
</evidence>
<keyword evidence="5" id="KW-0547">Nucleotide-binding</keyword>
<dbReference type="Proteomes" id="UP000295023">
    <property type="component" value="Unassembled WGS sequence"/>
</dbReference>
<feature type="domain" description="ABC transporter" evidence="10">
    <location>
        <begin position="344"/>
        <end position="579"/>
    </location>
</feature>
<comment type="subcellular location">
    <subcellularLocation>
        <location evidence="1">Cell membrane</location>
        <topology evidence="1">Multi-pass membrane protein</topology>
    </subcellularLocation>
</comment>
<dbReference type="Gene3D" id="3.40.50.300">
    <property type="entry name" value="P-loop containing nucleotide triphosphate hydrolases"/>
    <property type="match status" value="1"/>
</dbReference>
<evidence type="ECO:0000256" key="1">
    <source>
        <dbReference type="ARBA" id="ARBA00004651"/>
    </source>
</evidence>
<evidence type="ECO:0000256" key="7">
    <source>
        <dbReference type="ARBA" id="ARBA00022989"/>
    </source>
</evidence>
<keyword evidence="4 9" id="KW-0812">Transmembrane</keyword>
<dbReference type="EMBL" id="SKBM01000005">
    <property type="protein sequence ID" value="TCZ64477.1"/>
    <property type="molecule type" value="Genomic_DNA"/>
</dbReference>
<accession>A0A4V2WLU2</accession>
<feature type="domain" description="ABC transmembrane type-1" evidence="11">
    <location>
        <begin position="31"/>
        <end position="310"/>
    </location>
</feature>
<evidence type="ECO:0000256" key="5">
    <source>
        <dbReference type="ARBA" id="ARBA00022741"/>
    </source>
</evidence>
<dbReference type="GO" id="GO:0005524">
    <property type="term" value="F:ATP binding"/>
    <property type="evidence" value="ECO:0007669"/>
    <property type="project" value="UniProtKB-KW"/>
</dbReference>
<dbReference type="OrthoDB" id="5288404at2"/>
<dbReference type="RefSeq" id="WP_132286409.1">
    <property type="nucleotide sequence ID" value="NZ_SKBM01000005.1"/>
</dbReference>
<dbReference type="PROSITE" id="PS00211">
    <property type="entry name" value="ABC_TRANSPORTER_1"/>
    <property type="match status" value="1"/>
</dbReference>
<proteinExistence type="predicted"/>
<dbReference type="GO" id="GO:0005886">
    <property type="term" value="C:plasma membrane"/>
    <property type="evidence" value="ECO:0007669"/>
    <property type="project" value="UniProtKB-SubCell"/>
</dbReference>
<dbReference type="InterPro" id="IPR027417">
    <property type="entry name" value="P-loop_NTPase"/>
</dbReference>
<dbReference type="InterPro" id="IPR036640">
    <property type="entry name" value="ABC1_TM_sf"/>
</dbReference>
<dbReference type="InterPro" id="IPR011527">
    <property type="entry name" value="ABC1_TM_dom"/>
</dbReference>
<dbReference type="AlphaFoldDB" id="A0A4V2WLU2"/>
<dbReference type="Gene3D" id="1.20.1560.10">
    <property type="entry name" value="ABC transporter type 1, transmembrane domain"/>
    <property type="match status" value="1"/>
</dbReference>
<dbReference type="GO" id="GO:0015421">
    <property type="term" value="F:ABC-type oligopeptide transporter activity"/>
    <property type="evidence" value="ECO:0007669"/>
    <property type="project" value="TreeGrafter"/>
</dbReference>
<keyword evidence="13" id="KW-1185">Reference proteome</keyword>
<dbReference type="Pfam" id="PF00005">
    <property type="entry name" value="ABC_tran"/>
    <property type="match status" value="1"/>
</dbReference>
<dbReference type="SUPFAM" id="SSF90123">
    <property type="entry name" value="ABC transporter transmembrane region"/>
    <property type="match status" value="1"/>
</dbReference>
<dbReference type="Pfam" id="PF00664">
    <property type="entry name" value="ABC_membrane"/>
    <property type="match status" value="1"/>
</dbReference>
<evidence type="ECO:0000256" key="8">
    <source>
        <dbReference type="ARBA" id="ARBA00023136"/>
    </source>
</evidence>
<dbReference type="PROSITE" id="PS50893">
    <property type="entry name" value="ABC_TRANSPORTER_2"/>
    <property type="match status" value="1"/>
</dbReference>
<evidence type="ECO:0000256" key="3">
    <source>
        <dbReference type="ARBA" id="ARBA00022475"/>
    </source>
</evidence>
<feature type="transmembrane region" description="Helical" evidence="9">
    <location>
        <begin position="63"/>
        <end position="82"/>
    </location>
</feature>
<evidence type="ECO:0000259" key="11">
    <source>
        <dbReference type="PROSITE" id="PS50929"/>
    </source>
</evidence>
<feature type="transmembrane region" description="Helical" evidence="9">
    <location>
        <begin position="146"/>
        <end position="163"/>
    </location>
</feature>
<dbReference type="PROSITE" id="PS50929">
    <property type="entry name" value="ABC_TM1F"/>
    <property type="match status" value="1"/>
</dbReference>
<evidence type="ECO:0000313" key="12">
    <source>
        <dbReference type="EMBL" id="TCZ64477.1"/>
    </source>
</evidence>
<keyword evidence="7 9" id="KW-1133">Transmembrane helix</keyword>
<evidence type="ECO:0000256" key="9">
    <source>
        <dbReference type="SAM" id="Phobius"/>
    </source>
</evidence>
<feature type="transmembrane region" description="Helical" evidence="9">
    <location>
        <begin position="29"/>
        <end position="51"/>
    </location>
</feature>
<dbReference type="SUPFAM" id="SSF52540">
    <property type="entry name" value="P-loop containing nucleoside triphosphate hydrolases"/>
    <property type="match status" value="1"/>
</dbReference>
<dbReference type="InterPro" id="IPR003439">
    <property type="entry name" value="ABC_transporter-like_ATP-bd"/>
</dbReference>
<reference evidence="12 13" key="1">
    <citation type="submission" date="2019-03" db="EMBL/GenBank/DDBJ databases">
        <title>Paracraurococcus aquatilis NE82 genome sequence.</title>
        <authorList>
            <person name="Zhao Y."/>
            <person name="Du Z."/>
        </authorList>
    </citation>
    <scope>NUCLEOTIDE SEQUENCE [LARGE SCALE GENOMIC DNA]</scope>
    <source>
        <strain evidence="12 13">NE82</strain>
    </source>
</reference>
<keyword evidence="6 12" id="KW-0067">ATP-binding</keyword>
<evidence type="ECO:0000256" key="4">
    <source>
        <dbReference type="ARBA" id="ARBA00022692"/>
    </source>
</evidence>